<proteinExistence type="predicted"/>
<keyword evidence="2" id="KW-1185">Reference proteome</keyword>
<dbReference type="InterPro" id="IPR036397">
    <property type="entry name" value="RNaseH_sf"/>
</dbReference>
<dbReference type="GO" id="GO:0003676">
    <property type="term" value="F:nucleic acid binding"/>
    <property type="evidence" value="ECO:0007669"/>
    <property type="project" value="InterPro"/>
</dbReference>
<sequence length="265" mass="30603">MPAKEISIDKRFQSYRYLKTGLGIRETSRLLSISRCGVKYNQERIEETNLLKNRKYADRCTLQSESAKIIDELLQSNPAINKKKIQQNLKECGHMLTVRQISYRIKLLGYCWKKAKKCQVIREENRLLRCDFHQCTVRLGKKTVFCYVKEGKEIPAVGQLAHGKSVHVWGGISWNGATDILIWDGTHRMKSGFYVANMLPKIIEAGEKLFDGDYQLIQDSSSVHVSAESRDAFDEANILLFPLPPQSPDFNPIEFIWRDMKNFIK</sequence>
<dbReference type="AlphaFoldDB" id="A0A914PVQ8"/>
<evidence type="ECO:0000313" key="3">
    <source>
        <dbReference type="WBParaSite" id="PDA_v2.g18927.t1"/>
    </source>
</evidence>
<evidence type="ECO:0000313" key="2">
    <source>
        <dbReference type="Proteomes" id="UP000887578"/>
    </source>
</evidence>
<dbReference type="Proteomes" id="UP000887578">
    <property type="component" value="Unplaced"/>
</dbReference>
<reference evidence="3" key="1">
    <citation type="submission" date="2022-11" db="UniProtKB">
        <authorList>
            <consortium name="WormBaseParasite"/>
        </authorList>
    </citation>
    <scope>IDENTIFICATION</scope>
</reference>
<dbReference type="Pfam" id="PF13358">
    <property type="entry name" value="DDE_3"/>
    <property type="match status" value="1"/>
</dbReference>
<dbReference type="InterPro" id="IPR038717">
    <property type="entry name" value="Tc1-like_DDE_dom"/>
</dbReference>
<feature type="domain" description="Tc1-like transposase DDE" evidence="1">
    <location>
        <begin position="141"/>
        <end position="262"/>
    </location>
</feature>
<dbReference type="Gene3D" id="3.30.420.10">
    <property type="entry name" value="Ribonuclease H-like superfamily/Ribonuclease H"/>
    <property type="match status" value="1"/>
</dbReference>
<organism evidence="2 3">
    <name type="scientific">Panagrolaimus davidi</name>
    <dbReference type="NCBI Taxonomy" id="227884"/>
    <lineage>
        <taxon>Eukaryota</taxon>
        <taxon>Metazoa</taxon>
        <taxon>Ecdysozoa</taxon>
        <taxon>Nematoda</taxon>
        <taxon>Chromadorea</taxon>
        <taxon>Rhabditida</taxon>
        <taxon>Tylenchina</taxon>
        <taxon>Panagrolaimomorpha</taxon>
        <taxon>Panagrolaimoidea</taxon>
        <taxon>Panagrolaimidae</taxon>
        <taxon>Panagrolaimus</taxon>
    </lineage>
</organism>
<evidence type="ECO:0000259" key="1">
    <source>
        <dbReference type="Pfam" id="PF13358"/>
    </source>
</evidence>
<protein>
    <submittedName>
        <fullName evidence="3">Tc1-like transposase DDE domain-containing protein</fullName>
    </submittedName>
</protein>
<dbReference type="WBParaSite" id="PDA_v2.g18927.t1">
    <property type="protein sequence ID" value="PDA_v2.g18927.t1"/>
    <property type="gene ID" value="PDA_v2.g18927"/>
</dbReference>
<accession>A0A914PVQ8</accession>
<name>A0A914PVQ8_9BILA</name>